<proteinExistence type="predicted"/>
<protein>
    <submittedName>
        <fullName evidence="1">Uncharacterized protein</fullName>
    </submittedName>
</protein>
<accession>A0A409WRT5</accession>
<comment type="caution">
    <text evidence="1">The sequence shown here is derived from an EMBL/GenBank/DDBJ whole genome shotgun (WGS) entry which is preliminary data.</text>
</comment>
<dbReference type="EMBL" id="NHTK01005302">
    <property type="protein sequence ID" value="PPQ81189.1"/>
    <property type="molecule type" value="Genomic_DNA"/>
</dbReference>
<organism evidence="1 2">
    <name type="scientific">Panaeolus cyanescens</name>
    <dbReference type="NCBI Taxonomy" id="181874"/>
    <lineage>
        <taxon>Eukaryota</taxon>
        <taxon>Fungi</taxon>
        <taxon>Dikarya</taxon>
        <taxon>Basidiomycota</taxon>
        <taxon>Agaricomycotina</taxon>
        <taxon>Agaricomycetes</taxon>
        <taxon>Agaricomycetidae</taxon>
        <taxon>Agaricales</taxon>
        <taxon>Agaricineae</taxon>
        <taxon>Galeropsidaceae</taxon>
        <taxon>Panaeolus</taxon>
    </lineage>
</organism>
<evidence type="ECO:0000313" key="1">
    <source>
        <dbReference type="EMBL" id="PPQ81189.1"/>
    </source>
</evidence>
<gene>
    <name evidence="1" type="ORF">CVT24_009466</name>
</gene>
<reference evidence="1 2" key="1">
    <citation type="journal article" date="2018" name="Evol. Lett.">
        <title>Horizontal gene cluster transfer increased hallucinogenic mushroom diversity.</title>
        <authorList>
            <person name="Reynolds H.T."/>
            <person name="Vijayakumar V."/>
            <person name="Gluck-Thaler E."/>
            <person name="Korotkin H.B."/>
            <person name="Matheny P.B."/>
            <person name="Slot J.C."/>
        </authorList>
    </citation>
    <scope>NUCLEOTIDE SEQUENCE [LARGE SCALE GENOMIC DNA]</scope>
    <source>
        <strain evidence="1 2">2629</strain>
    </source>
</reference>
<keyword evidence="2" id="KW-1185">Reference proteome</keyword>
<dbReference type="Proteomes" id="UP000284842">
    <property type="component" value="Unassembled WGS sequence"/>
</dbReference>
<evidence type="ECO:0000313" key="2">
    <source>
        <dbReference type="Proteomes" id="UP000284842"/>
    </source>
</evidence>
<dbReference type="AlphaFoldDB" id="A0A409WRT5"/>
<dbReference type="InParanoid" id="A0A409WRT5"/>
<name>A0A409WRT5_9AGAR</name>
<sequence>MHLGSVHCPEGFALQDCGPRSFIAVGLASSMSMSPLGDYRDNPLPLQDTLLSLDLSPCPVTARRTSLLLRQSFNNVMRMLENIRRNDSTHIHWSVRSRTETGPSLHLIRNLFRCKNIDNDSYDNPYSSWPVDYNATPQWDYVLRRYDLNPVPVYDHQGSLCPPELWSSALLGSLVRVHFGLRNVLTPSPILVDHMPITACTRAGIMHRVDILDSSSIL</sequence>